<evidence type="ECO:0000313" key="4">
    <source>
        <dbReference type="Proteomes" id="UP000295325"/>
    </source>
</evidence>
<dbReference type="InterPro" id="IPR050695">
    <property type="entry name" value="N-acetylmuramoyl_amidase_3"/>
</dbReference>
<dbReference type="GO" id="GO:0008745">
    <property type="term" value="F:N-acetylmuramoyl-L-alanine amidase activity"/>
    <property type="evidence" value="ECO:0007669"/>
    <property type="project" value="InterPro"/>
</dbReference>
<dbReference type="AlphaFoldDB" id="A0A4R7KV01"/>
<dbReference type="SUPFAM" id="SSF53187">
    <property type="entry name" value="Zn-dependent exopeptidases"/>
    <property type="match status" value="1"/>
</dbReference>
<evidence type="ECO:0000313" key="3">
    <source>
        <dbReference type="EMBL" id="TDT62337.1"/>
    </source>
</evidence>
<feature type="domain" description="MurNAc-LAA" evidence="2">
    <location>
        <begin position="333"/>
        <end position="442"/>
    </location>
</feature>
<dbReference type="Proteomes" id="UP000295325">
    <property type="component" value="Unassembled WGS sequence"/>
</dbReference>
<dbReference type="OrthoDB" id="9806267at2"/>
<organism evidence="3 4">
    <name type="scientific">Fonticella tunisiensis</name>
    <dbReference type="NCBI Taxonomy" id="1096341"/>
    <lineage>
        <taxon>Bacteria</taxon>
        <taxon>Bacillati</taxon>
        <taxon>Bacillota</taxon>
        <taxon>Clostridia</taxon>
        <taxon>Eubacteriales</taxon>
        <taxon>Clostridiaceae</taxon>
        <taxon>Fonticella</taxon>
    </lineage>
</organism>
<keyword evidence="4" id="KW-1185">Reference proteome</keyword>
<evidence type="ECO:0000259" key="2">
    <source>
        <dbReference type="SMART" id="SM00646"/>
    </source>
</evidence>
<dbReference type="Pfam" id="PF01520">
    <property type="entry name" value="Amidase_3"/>
    <property type="match status" value="1"/>
</dbReference>
<dbReference type="PANTHER" id="PTHR30404:SF0">
    <property type="entry name" value="N-ACETYLMURAMOYL-L-ALANINE AMIDASE AMIC"/>
    <property type="match status" value="1"/>
</dbReference>
<protein>
    <submittedName>
        <fullName evidence="3">SpoIID/LytB domain protein</fullName>
    </submittedName>
</protein>
<dbReference type="RefSeq" id="WP_133627340.1">
    <property type="nucleotide sequence ID" value="NZ_SOAZ01000004.1"/>
</dbReference>
<dbReference type="PANTHER" id="PTHR30404">
    <property type="entry name" value="N-ACETYLMURAMOYL-L-ALANINE AMIDASE"/>
    <property type="match status" value="1"/>
</dbReference>
<dbReference type="SMART" id="SM00646">
    <property type="entry name" value="Ami_3"/>
    <property type="match status" value="1"/>
</dbReference>
<dbReference type="CDD" id="cd02696">
    <property type="entry name" value="MurNAc-LAA"/>
    <property type="match status" value="1"/>
</dbReference>
<name>A0A4R7KV01_9CLOT</name>
<dbReference type="GO" id="GO:0030288">
    <property type="term" value="C:outer membrane-bounded periplasmic space"/>
    <property type="evidence" value="ECO:0007669"/>
    <property type="project" value="TreeGrafter"/>
</dbReference>
<keyword evidence="1" id="KW-0378">Hydrolase</keyword>
<reference evidence="3 4" key="1">
    <citation type="submission" date="2019-03" db="EMBL/GenBank/DDBJ databases">
        <title>Genomic Encyclopedia of Type Strains, Phase IV (KMG-IV): sequencing the most valuable type-strain genomes for metagenomic binning, comparative biology and taxonomic classification.</title>
        <authorList>
            <person name="Goeker M."/>
        </authorList>
    </citation>
    <scope>NUCLEOTIDE SEQUENCE [LARGE SCALE GENOMIC DNA]</scope>
    <source>
        <strain evidence="3 4">DSM 24455</strain>
    </source>
</reference>
<proteinExistence type="predicted"/>
<comment type="caution">
    <text evidence="3">The sequence shown here is derived from an EMBL/GenBank/DDBJ whole genome shotgun (WGS) entry which is preliminary data.</text>
</comment>
<dbReference type="InterPro" id="IPR002508">
    <property type="entry name" value="MurNAc-LAA_cat"/>
</dbReference>
<accession>A0A4R7KV01</accession>
<evidence type="ECO:0000256" key="1">
    <source>
        <dbReference type="ARBA" id="ARBA00022801"/>
    </source>
</evidence>
<gene>
    <name evidence="3" type="ORF">EDD71_10461</name>
</gene>
<dbReference type="EMBL" id="SOAZ01000004">
    <property type="protein sequence ID" value="TDT62337.1"/>
    <property type="molecule type" value="Genomic_DNA"/>
</dbReference>
<dbReference type="GO" id="GO:0009253">
    <property type="term" value="P:peptidoglycan catabolic process"/>
    <property type="evidence" value="ECO:0007669"/>
    <property type="project" value="InterPro"/>
</dbReference>
<sequence>MEKVLVEVFSKDGRIVKEDINFVIACKLAEMEFHKLNIEVIKAIVVLLRSSLYKNIKGSKYYLPGDNYIVIQEDIFNSLEYEQKEIIKRAMDETEGIVAISGDNLVEFYYTKCCGGGTSNSEEILGYRVNYLRRVLCRHCSNSYKEKVISLQEIKDKLSIKGTEYKNDIDNILKNIKRDETGRIIEINVMGRILSGEEFINLFNLESTRVFFVEDSLRFKVIGEGLGLGICIDGANSLASQGVGYKDIIKHYYTGIEFKNVSNEYNDKPLINRRIVIDPGHGGKDSGNVKEGVVEKDVNLYIALSLQKLLEKTGLTVVLTRTCDEYKTLGERVELINSTRPDFFISIHQNSFFHSGVNGVESYCYEKDNEAIKLGELICRKISERIEVKDRGVRVGDYYLLRECKVSGIILECMYMSGNRDIMKYTEENYKAIAQAIFDAICLYYGVIP</sequence>
<dbReference type="Gene3D" id="3.40.630.40">
    <property type="entry name" value="Zn-dependent exopeptidases"/>
    <property type="match status" value="1"/>
</dbReference>